<reference evidence="3" key="1">
    <citation type="submission" date="2016-06" db="UniProtKB">
        <authorList>
            <consortium name="WormBaseParasite"/>
        </authorList>
    </citation>
    <scope>IDENTIFICATION</scope>
</reference>
<protein>
    <submittedName>
        <fullName evidence="1 3">Uncharacterized protein</fullName>
    </submittedName>
</protein>
<dbReference type="WBParaSite" id="SCUD_0000797801-mRNA-1">
    <property type="protein sequence ID" value="SCUD_0000797801-mRNA-1"/>
    <property type="gene ID" value="SCUD_0000797801"/>
</dbReference>
<evidence type="ECO:0000313" key="1">
    <source>
        <dbReference type="EMBL" id="VDP28736.1"/>
    </source>
</evidence>
<gene>
    <name evidence="1" type="ORF">SCUD_LOCUS7978</name>
</gene>
<evidence type="ECO:0000313" key="3">
    <source>
        <dbReference type="WBParaSite" id="SCUD_0000797801-mRNA-1"/>
    </source>
</evidence>
<organism evidence="3">
    <name type="scientific">Schistosoma curassoni</name>
    <dbReference type="NCBI Taxonomy" id="6186"/>
    <lineage>
        <taxon>Eukaryota</taxon>
        <taxon>Metazoa</taxon>
        <taxon>Spiralia</taxon>
        <taxon>Lophotrochozoa</taxon>
        <taxon>Platyhelminthes</taxon>
        <taxon>Trematoda</taxon>
        <taxon>Digenea</taxon>
        <taxon>Strigeidida</taxon>
        <taxon>Schistosomatoidea</taxon>
        <taxon>Schistosomatidae</taxon>
        <taxon>Schistosoma</taxon>
    </lineage>
</organism>
<evidence type="ECO:0000313" key="2">
    <source>
        <dbReference type="Proteomes" id="UP000279833"/>
    </source>
</evidence>
<reference evidence="1 2" key="2">
    <citation type="submission" date="2018-11" db="EMBL/GenBank/DDBJ databases">
        <authorList>
            <consortium name="Pathogen Informatics"/>
        </authorList>
    </citation>
    <scope>NUCLEOTIDE SEQUENCE [LARGE SCALE GENOMIC DNA]</scope>
    <source>
        <strain evidence="1">Dakar</strain>
        <strain evidence="2">Dakar, Senegal</strain>
    </source>
</reference>
<dbReference type="EMBL" id="UZAK01032554">
    <property type="protein sequence ID" value="VDP28736.1"/>
    <property type="molecule type" value="Genomic_DNA"/>
</dbReference>
<proteinExistence type="predicted"/>
<accession>A0A183JZ21</accession>
<sequence length="129" mass="14430">MVAGDQRSVHTPFVPSGYWGPCASLVWSQGFPTPLGGLSMFTNPVKAPEIRFSSSQFCKQHPRHEKAVSRTSLVESIYAWPCESISSRRADSPHSRSYQGIWGRIWCGNIFTLWSGQSHVLDLSYVDVL</sequence>
<dbReference type="AlphaFoldDB" id="A0A183JZ21"/>
<name>A0A183JZ21_9TREM</name>
<keyword evidence="2" id="KW-1185">Reference proteome</keyword>
<dbReference type="Proteomes" id="UP000279833">
    <property type="component" value="Unassembled WGS sequence"/>
</dbReference>